<feature type="transmembrane region" description="Helical" evidence="6">
    <location>
        <begin position="397"/>
        <end position="418"/>
    </location>
</feature>
<feature type="transmembrane region" description="Helical" evidence="6">
    <location>
        <begin position="455"/>
        <end position="473"/>
    </location>
</feature>
<keyword evidence="2" id="KW-1003">Cell membrane</keyword>
<feature type="transmembrane region" description="Helical" evidence="6">
    <location>
        <begin position="96"/>
        <end position="116"/>
    </location>
</feature>
<sequence>MNEDKKSYRDIMKATSLFGGVQVFNIIISIIRSKIIAVLLGPGGMGIAGLFGSSLGLISSLTNFGLRTSAVRDIASAYETGDQNRISKVTIIFKRLVWITGLFGTLVALIFSKTLSNFTFGNTEYTVAFMWLSCTLLFNQLANGQGVLLQGTRKLKYLANANMIGSVVGLLVTVPLYYYYGVDGIVPAMIMISIFSLIVTWYFSRKVTIEKIKVTRKETIFESKGMLKMGFMLSLSGLIGVAASYIVRVYISNTGGIDDVGLYNAGFTIIGTYVGLIFSAMATDYYPRLSGVAGDNKKATLLINQQAEVGILILAPILTVFLIFINWVIIILYSTKFIEISGMIHWAALGMYFKVASWSIGFILLAKGASTVFFWSELIANIYIVIFNILGYKYLGLNGLGVSFLISYIFALLQTYLIANYKYRFTFNFVFYKIFSFQLILGVISFLIIKFIPTPWAYIVGLPFIFVSCWYSFKELDNRLNLKEIISKFRKK</sequence>
<keyword evidence="8" id="KW-1185">Reference proteome</keyword>
<dbReference type="PANTHER" id="PTHR30250:SF11">
    <property type="entry name" value="O-ANTIGEN TRANSPORTER-RELATED"/>
    <property type="match status" value="1"/>
</dbReference>
<reference evidence="7" key="1">
    <citation type="submission" date="2023-07" db="EMBL/GenBank/DDBJ databases">
        <title>Two novel species in the genus Flavivirga.</title>
        <authorList>
            <person name="Kwon K."/>
        </authorList>
    </citation>
    <scope>NUCLEOTIDE SEQUENCE</scope>
    <source>
        <strain evidence="7">KACC 14157</strain>
    </source>
</reference>
<evidence type="ECO:0000313" key="7">
    <source>
        <dbReference type="EMBL" id="MDO5987872.1"/>
    </source>
</evidence>
<dbReference type="InterPro" id="IPR050833">
    <property type="entry name" value="Poly_Biosynth_Transport"/>
</dbReference>
<proteinExistence type="predicted"/>
<feature type="transmembrane region" description="Helical" evidence="6">
    <location>
        <begin position="12"/>
        <end position="31"/>
    </location>
</feature>
<dbReference type="InterPro" id="IPR044550">
    <property type="entry name" value="WzxE"/>
</dbReference>
<evidence type="ECO:0000256" key="4">
    <source>
        <dbReference type="ARBA" id="ARBA00022989"/>
    </source>
</evidence>
<feature type="transmembrane region" description="Helical" evidence="6">
    <location>
        <begin position="430"/>
        <end position="449"/>
    </location>
</feature>
<feature type="transmembrane region" description="Helical" evidence="6">
    <location>
        <begin position="128"/>
        <end position="149"/>
    </location>
</feature>
<keyword evidence="3 6" id="KW-0812">Transmembrane</keyword>
<accession>A0ABT8X1P5</accession>
<dbReference type="EMBL" id="JAUOEM010000003">
    <property type="protein sequence ID" value="MDO5987872.1"/>
    <property type="molecule type" value="Genomic_DNA"/>
</dbReference>
<feature type="transmembrane region" description="Helical" evidence="6">
    <location>
        <begin position="225"/>
        <end position="247"/>
    </location>
</feature>
<dbReference type="RefSeq" id="WP_303282452.1">
    <property type="nucleotide sequence ID" value="NZ_BAABCZ010000011.1"/>
</dbReference>
<evidence type="ECO:0000256" key="1">
    <source>
        <dbReference type="ARBA" id="ARBA00004651"/>
    </source>
</evidence>
<feature type="transmembrane region" description="Helical" evidence="6">
    <location>
        <begin position="185"/>
        <end position="204"/>
    </location>
</feature>
<keyword evidence="4 6" id="KW-1133">Transmembrane helix</keyword>
<keyword evidence="5 6" id="KW-0472">Membrane</keyword>
<comment type="subcellular location">
    <subcellularLocation>
        <location evidence="1">Cell membrane</location>
        <topology evidence="1">Multi-pass membrane protein</topology>
    </subcellularLocation>
</comment>
<feature type="transmembrane region" description="Helical" evidence="6">
    <location>
        <begin position="161"/>
        <end position="179"/>
    </location>
</feature>
<evidence type="ECO:0000256" key="5">
    <source>
        <dbReference type="ARBA" id="ARBA00023136"/>
    </source>
</evidence>
<evidence type="ECO:0000256" key="3">
    <source>
        <dbReference type="ARBA" id="ARBA00022692"/>
    </source>
</evidence>
<evidence type="ECO:0000313" key="8">
    <source>
        <dbReference type="Proteomes" id="UP001176891"/>
    </source>
</evidence>
<protein>
    <submittedName>
        <fullName evidence="7">O-antigen translocase</fullName>
    </submittedName>
</protein>
<evidence type="ECO:0000256" key="2">
    <source>
        <dbReference type="ARBA" id="ARBA00022475"/>
    </source>
</evidence>
<feature type="transmembrane region" description="Helical" evidence="6">
    <location>
        <begin position="37"/>
        <end position="58"/>
    </location>
</feature>
<organism evidence="7 8">
    <name type="scientific">Flavivirga amylovorans</name>
    <dbReference type="NCBI Taxonomy" id="870486"/>
    <lineage>
        <taxon>Bacteria</taxon>
        <taxon>Pseudomonadati</taxon>
        <taxon>Bacteroidota</taxon>
        <taxon>Flavobacteriia</taxon>
        <taxon>Flavobacteriales</taxon>
        <taxon>Flavobacteriaceae</taxon>
        <taxon>Flavivirga</taxon>
    </lineage>
</organism>
<name>A0ABT8X1P5_9FLAO</name>
<gene>
    <name evidence="7" type="ORF">Q4Q39_10710</name>
</gene>
<dbReference type="CDD" id="cd13125">
    <property type="entry name" value="MATE_like_10"/>
    <property type="match status" value="1"/>
</dbReference>
<feature type="transmembrane region" description="Helical" evidence="6">
    <location>
        <begin position="307"/>
        <end position="332"/>
    </location>
</feature>
<evidence type="ECO:0000256" key="6">
    <source>
        <dbReference type="SAM" id="Phobius"/>
    </source>
</evidence>
<feature type="transmembrane region" description="Helical" evidence="6">
    <location>
        <begin position="372"/>
        <end position="391"/>
    </location>
</feature>
<feature type="transmembrane region" description="Helical" evidence="6">
    <location>
        <begin position="344"/>
        <end position="365"/>
    </location>
</feature>
<dbReference type="PANTHER" id="PTHR30250">
    <property type="entry name" value="PST FAMILY PREDICTED COLANIC ACID TRANSPORTER"/>
    <property type="match status" value="1"/>
</dbReference>
<comment type="caution">
    <text evidence="7">The sequence shown here is derived from an EMBL/GenBank/DDBJ whole genome shotgun (WGS) entry which is preliminary data.</text>
</comment>
<dbReference type="Pfam" id="PF13440">
    <property type="entry name" value="Polysacc_synt_3"/>
    <property type="match status" value="1"/>
</dbReference>
<feature type="transmembrane region" description="Helical" evidence="6">
    <location>
        <begin position="267"/>
        <end position="286"/>
    </location>
</feature>
<dbReference type="Proteomes" id="UP001176891">
    <property type="component" value="Unassembled WGS sequence"/>
</dbReference>